<dbReference type="OrthoDB" id="2757667at2759"/>
<dbReference type="STRING" id="1036808.A0A0C3ERF1"/>
<dbReference type="Pfam" id="PF20414">
    <property type="entry name" value="DUF6698"/>
    <property type="match status" value="1"/>
</dbReference>
<reference evidence="1 2" key="1">
    <citation type="submission" date="2014-04" db="EMBL/GenBank/DDBJ databases">
        <authorList>
            <consortium name="DOE Joint Genome Institute"/>
            <person name="Kuo A."/>
            <person name="Kohler A."/>
            <person name="Nagy L.G."/>
            <person name="Floudas D."/>
            <person name="Copeland A."/>
            <person name="Barry K.W."/>
            <person name="Cichocki N."/>
            <person name="Veneault-Fourrey C."/>
            <person name="LaButti K."/>
            <person name="Lindquist E.A."/>
            <person name="Lipzen A."/>
            <person name="Lundell T."/>
            <person name="Morin E."/>
            <person name="Murat C."/>
            <person name="Sun H."/>
            <person name="Tunlid A."/>
            <person name="Henrissat B."/>
            <person name="Grigoriev I.V."/>
            <person name="Hibbett D.S."/>
            <person name="Martin F."/>
            <person name="Nordberg H.P."/>
            <person name="Cantor M.N."/>
            <person name="Hua S.X."/>
        </authorList>
    </citation>
    <scope>NUCLEOTIDE SEQUENCE [LARGE SCALE GENOMIC DNA]</scope>
    <source>
        <strain evidence="1 2">Foug A</strain>
    </source>
</reference>
<reference evidence="2" key="2">
    <citation type="submission" date="2015-01" db="EMBL/GenBank/DDBJ databases">
        <title>Evolutionary Origins and Diversification of the Mycorrhizal Mutualists.</title>
        <authorList>
            <consortium name="DOE Joint Genome Institute"/>
            <consortium name="Mycorrhizal Genomics Consortium"/>
            <person name="Kohler A."/>
            <person name="Kuo A."/>
            <person name="Nagy L.G."/>
            <person name="Floudas D."/>
            <person name="Copeland A."/>
            <person name="Barry K.W."/>
            <person name="Cichocki N."/>
            <person name="Veneault-Fourrey C."/>
            <person name="LaButti K."/>
            <person name="Lindquist E.A."/>
            <person name="Lipzen A."/>
            <person name="Lundell T."/>
            <person name="Morin E."/>
            <person name="Murat C."/>
            <person name="Riley R."/>
            <person name="Ohm R."/>
            <person name="Sun H."/>
            <person name="Tunlid A."/>
            <person name="Henrissat B."/>
            <person name="Grigoriev I.V."/>
            <person name="Hibbett D.S."/>
            <person name="Martin F."/>
        </authorList>
    </citation>
    <scope>NUCLEOTIDE SEQUENCE [LARGE SCALE GENOMIC DNA]</scope>
    <source>
        <strain evidence="2">Foug A</strain>
    </source>
</reference>
<evidence type="ECO:0000313" key="2">
    <source>
        <dbReference type="Proteomes" id="UP000053989"/>
    </source>
</evidence>
<gene>
    <name evidence="1" type="ORF">SCLCIDRAFT_100985</name>
</gene>
<dbReference type="HOGENOM" id="CLU_035918_5_0_1"/>
<proteinExistence type="predicted"/>
<dbReference type="InterPro" id="IPR046521">
    <property type="entry name" value="DUF6698"/>
</dbReference>
<dbReference type="AlphaFoldDB" id="A0A0C3ERF1"/>
<organism evidence="1 2">
    <name type="scientific">Scleroderma citrinum Foug A</name>
    <dbReference type="NCBI Taxonomy" id="1036808"/>
    <lineage>
        <taxon>Eukaryota</taxon>
        <taxon>Fungi</taxon>
        <taxon>Dikarya</taxon>
        <taxon>Basidiomycota</taxon>
        <taxon>Agaricomycotina</taxon>
        <taxon>Agaricomycetes</taxon>
        <taxon>Agaricomycetidae</taxon>
        <taxon>Boletales</taxon>
        <taxon>Sclerodermatineae</taxon>
        <taxon>Sclerodermataceae</taxon>
        <taxon>Scleroderma</taxon>
    </lineage>
</organism>
<name>A0A0C3ERF1_9AGAM</name>
<keyword evidence="2" id="KW-1185">Reference proteome</keyword>
<evidence type="ECO:0000313" key="1">
    <source>
        <dbReference type="EMBL" id="KIM70411.1"/>
    </source>
</evidence>
<protein>
    <submittedName>
        <fullName evidence="1">Uncharacterized protein</fullName>
    </submittedName>
</protein>
<dbReference type="InParanoid" id="A0A0C3ERF1"/>
<dbReference type="EMBL" id="KN822004">
    <property type="protein sequence ID" value="KIM70411.1"/>
    <property type="molecule type" value="Genomic_DNA"/>
</dbReference>
<dbReference type="Proteomes" id="UP000053989">
    <property type="component" value="Unassembled WGS sequence"/>
</dbReference>
<sequence>MFLKLRKGGDGAWGDDANSLKLAVMNWLNEASPHPEPLLSATNKSGRGFYHDATGQLLCPVNYDWLDVSIRSAIREYHPKYPVMANSYPTFLYARGQYDAKNPSKGLFKGELLLKAFCCIFTSPSSAEAKFAGEVDAGSSRKAQKTMHGVRTRCDVAGLLKMRSVDPHAITYIACQLRFALSSATSWNLQDEDIVIIIVDTALVWWSAKVFGCHNASSYLPQQVEVLSVALARQ</sequence>
<accession>A0A0C3ERF1</accession>